<keyword evidence="1" id="KW-0472">Membrane</keyword>
<feature type="transmembrane region" description="Helical" evidence="1">
    <location>
        <begin position="105"/>
        <end position="125"/>
    </location>
</feature>
<dbReference type="InterPro" id="IPR029052">
    <property type="entry name" value="Metallo-depent_PP-like"/>
</dbReference>
<keyword evidence="1" id="KW-0812">Transmembrane</keyword>
<dbReference type="SUPFAM" id="SSF56300">
    <property type="entry name" value="Metallo-dependent phosphatases"/>
    <property type="match status" value="1"/>
</dbReference>
<dbReference type="InterPro" id="IPR004843">
    <property type="entry name" value="Calcineurin-like_PHP"/>
</dbReference>
<dbReference type="CDD" id="cd07385">
    <property type="entry name" value="MPP_YkuE_C"/>
    <property type="match status" value="1"/>
</dbReference>
<protein>
    <submittedName>
        <fullName evidence="3">Phosphoesterase</fullName>
    </submittedName>
</protein>
<feature type="transmembrane region" description="Helical" evidence="1">
    <location>
        <begin position="7"/>
        <end position="27"/>
    </location>
</feature>
<dbReference type="Proteomes" id="UP000680304">
    <property type="component" value="Unassembled WGS sequence"/>
</dbReference>
<dbReference type="Pfam" id="PF00149">
    <property type="entry name" value="Metallophos"/>
    <property type="match status" value="1"/>
</dbReference>
<feature type="domain" description="Calcineurin-like phosphoesterase" evidence="2">
    <location>
        <begin position="151"/>
        <end position="319"/>
    </location>
</feature>
<dbReference type="RefSeq" id="WP_213530558.1">
    <property type="nucleotide sequence ID" value="NZ_BOVJ01000161.1"/>
</dbReference>
<keyword evidence="1" id="KW-1133">Transmembrane helix</keyword>
<keyword evidence="4" id="KW-1185">Reference proteome</keyword>
<proteinExistence type="predicted"/>
<evidence type="ECO:0000313" key="3">
    <source>
        <dbReference type="EMBL" id="GIQ66007.1"/>
    </source>
</evidence>
<feature type="transmembrane region" description="Helical" evidence="1">
    <location>
        <begin position="33"/>
        <end position="52"/>
    </location>
</feature>
<evidence type="ECO:0000256" key="1">
    <source>
        <dbReference type="SAM" id="Phobius"/>
    </source>
</evidence>
<sequence>MFVTISVILLVYSLLTVYIGWHIWLFLSAVFGTVNVWALTAVLALTALAYMIGRAGRRFLPRPLGAVFTWIGAYWLALFEYLVLLLPMADLAALALRAAGLSSGVYIPALGWTVTGILAVLLIVGSRNAWLPVVRSYDIAIPKPGGKRRELRILAASDLHLGAIVGKRHLNRLVKEAERLRPDLILLPGDVIDDDIAPYIANDMGGVMRKLRAPLGVYAVLGNHEYYGRTIPVYLEQMEAAGIRVLRDETVVIDGSLQLVGRKDKASEGHDPEGRLPIGRLLDGLDRSKPIVLMDHQPAELRLAAEQGADLTLSGHTHRGQLAPNHLLTKRLFDLDWGYRVIGGMHAVVSSGFGTWGPPLRIGSRSEIILLRVRFGD</sequence>
<name>A0ABQ4NCR5_9BACL</name>
<accession>A0ABQ4NCR5</accession>
<feature type="transmembrane region" description="Helical" evidence="1">
    <location>
        <begin position="64"/>
        <end position="85"/>
    </location>
</feature>
<dbReference type="InterPro" id="IPR051158">
    <property type="entry name" value="Metallophosphoesterase_sf"/>
</dbReference>
<dbReference type="EMBL" id="BOVJ01000161">
    <property type="protein sequence ID" value="GIQ66007.1"/>
    <property type="molecule type" value="Genomic_DNA"/>
</dbReference>
<reference evidence="3 4" key="1">
    <citation type="submission" date="2021-04" db="EMBL/GenBank/DDBJ databases">
        <title>Draft genome sequence of Paenibacillus cisolokensis, LC2-13A.</title>
        <authorList>
            <person name="Uke A."/>
            <person name="Chhe C."/>
            <person name="Baramee S."/>
            <person name="Kosugi A."/>
        </authorList>
    </citation>
    <scope>NUCLEOTIDE SEQUENCE [LARGE SCALE GENOMIC DNA]</scope>
    <source>
        <strain evidence="3 4">LC2-13A</strain>
    </source>
</reference>
<comment type="caution">
    <text evidence="3">The sequence shown here is derived from an EMBL/GenBank/DDBJ whole genome shotgun (WGS) entry which is preliminary data.</text>
</comment>
<dbReference type="PANTHER" id="PTHR31302:SF0">
    <property type="entry name" value="TRANSMEMBRANE PROTEIN WITH METALLOPHOSPHOESTERASE DOMAIN"/>
    <property type="match status" value="1"/>
</dbReference>
<gene>
    <name evidence="3" type="ORF">PACILC2_45750</name>
</gene>
<evidence type="ECO:0000259" key="2">
    <source>
        <dbReference type="Pfam" id="PF00149"/>
    </source>
</evidence>
<dbReference type="PANTHER" id="PTHR31302">
    <property type="entry name" value="TRANSMEMBRANE PROTEIN WITH METALLOPHOSPHOESTERASE DOMAIN-RELATED"/>
    <property type="match status" value="1"/>
</dbReference>
<dbReference type="Gene3D" id="3.60.21.10">
    <property type="match status" value="1"/>
</dbReference>
<evidence type="ECO:0000313" key="4">
    <source>
        <dbReference type="Proteomes" id="UP000680304"/>
    </source>
</evidence>
<organism evidence="3 4">
    <name type="scientific">Paenibacillus cisolokensis</name>
    <dbReference type="NCBI Taxonomy" id="1658519"/>
    <lineage>
        <taxon>Bacteria</taxon>
        <taxon>Bacillati</taxon>
        <taxon>Bacillota</taxon>
        <taxon>Bacilli</taxon>
        <taxon>Bacillales</taxon>
        <taxon>Paenibacillaceae</taxon>
        <taxon>Paenibacillus</taxon>
    </lineage>
</organism>